<evidence type="ECO:0000256" key="1">
    <source>
        <dbReference type="SAM" id="SignalP"/>
    </source>
</evidence>
<feature type="chain" id="PRO_5002895170" evidence="1">
    <location>
        <begin position="35"/>
        <end position="479"/>
    </location>
</feature>
<dbReference type="InterPro" id="IPR008928">
    <property type="entry name" value="6-hairpin_glycosidase_sf"/>
</dbReference>
<dbReference type="STRING" id="320771.Cflav_PD0487"/>
<dbReference type="AlphaFoldDB" id="B9XRD2"/>
<feature type="signal peptide" evidence="1">
    <location>
        <begin position="1"/>
        <end position="34"/>
    </location>
</feature>
<evidence type="ECO:0000313" key="2">
    <source>
        <dbReference type="EMBL" id="EEF57619.1"/>
    </source>
</evidence>
<keyword evidence="1" id="KW-0732">Signal</keyword>
<gene>
    <name evidence="2" type="ORF">Cflav_PD0487</name>
</gene>
<dbReference type="SUPFAM" id="SSF48208">
    <property type="entry name" value="Six-hairpin glycosidases"/>
    <property type="match status" value="1"/>
</dbReference>
<dbReference type="GO" id="GO:0005975">
    <property type="term" value="P:carbohydrate metabolic process"/>
    <property type="evidence" value="ECO:0007669"/>
    <property type="project" value="InterPro"/>
</dbReference>
<sequence precursor="true">MKTTTYKTLYHLRSAWCLLISIALLLSATGAAFAFTTADRAAAYGAWKNAFYFTSNGRGYFRDHDGSSTVQWFWQFGSCMDVVNRAVQLGLDSPATVDALCQGFTNQYGLDWSWNTWNDDVSGMSRSLVGAYEITGDRTWLNLAKSGFDLGYSRGYVPANGGLDEYVCTTDCLEATETTDGIIIPCYMLSQYLPDSGYATKAQGLYNYLLNYTFNPTTGMVSGTPNSTDSSLATSDYGFFMQSAVLYGNTSYAQKAADYAWNRWGVGMNSSSDGASGFCLRAMGLTGINVSRAQQTINTAWSFRNSRGLTSPPWWYRLSDTATVDNYAAMQLVMGMLNVPPADTVILTINSATYAPVDGSNGGANVTNRIANNVSNNSLSLAVNNTSMGGDPAPGHVKQLTMICTVGEQNTVITPENSTINIRVESGQIVSARYAPVDGSNSGTDVTSLLTGNISNGTLIMSVTIPQWEVILPPAMSNS</sequence>
<dbReference type="EMBL" id="ABOX02000062">
    <property type="protein sequence ID" value="EEF57619.1"/>
    <property type="molecule type" value="Genomic_DNA"/>
</dbReference>
<comment type="caution">
    <text evidence="2">The sequence shown here is derived from an EMBL/GenBank/DDBJ whole genome shotgun (WGS) entry which is preliminary data.</text>
</comment>
<proteinExistence type="predicted"/>
<dbReference type="Gene3D" id="1.50.10.20">
    <property type="match status" value="1"/>
</dbReference>
<dbReference type="RefSeq" id="WP_007418365.1">
    <property type="nucleotide sequence ID" value="NZ_ABOX02000062.1"/>
</dbReference>
<dbReference type="Proteomes" id="UP000003688">
    <property type="component" value="Unassembled WGS sequence"/>
</dbReference>
<keyword evidence="3" id="KW-1185">Reference proteome</keyword>
<organism evidence="2 3">
    <name type="scientific">Pedosphaera parvula (strain Ellin514)</name>
    <dbReference type="NCBI Taxonomy" id="320771"/>
    <lineage>
        <taxon>Bacteria</taxon>
        <taxon>Pseudomonadati</taxon>
        <taxon>Verrucomicrobiota</taxon>
        <taxon>Pedosphaerae</taxon>
        <taxon>Pedosphaerales</taxon>
        <taxon>Pedosphaeraceae</taxon>
        <taxon>Pedosphaera</taxon>
    </lineage>
</organism>
<reference evidence="2 3" key="1">
    <citation type="journal article" date="2011" name="J. Bacteriol.">
        <title>Genome sequence of 'Pedosphaera parvula' Ellin514, an aerobic Verrucomicrobial isolate from pasture soil.</title>
        <authorList>
            <person name="Kant R."/>
            <person name="van Passel M.W."/>
            <person name="Sangwan P."/>
            <person name="Palva A."/>
            <person name="Lucas S."/>
            <person name="Copeland A."/>
            <person name="Lapidus A."/>
            <person name="Glavina Del Rio T."/>
            <person name="Dalin E."/>
            <person name="Tice H."/>
            <person name="Bruce D."/>
            <person name="Goodwin L."/>
            <person name="Pitluck S."/>
            <person name="Chertkov O."/>
            <person name="Larimer F.W."/>
            <person name="Land M.L."/>
            <person name="Hauser L."/>
            <person name="Brettin T.S."/>
            <person name="Detter J.C."/>
            <person name="Han S."/>
            <person name="de Vos W.M."/>
            <person name="Janssen P.H."/>
            <person name="Smidt H."/>
        </authorList>
    </citation>
    <scope>NUCLEOTIDE SEQUENCE [LARGE SCALE GENOMIC DNA]</scope>
    <source>
        <strain evidence="2 3">Ellin514</strain>
    </source>
</reference>
<name>B9XRD2_PEDPL</name>
<evidence type="ECO:0000313" key="3">
    <source>
        <dbReference type="Proteomes" id="UP000003688"/>
    </source>
</evidence>
<protein>
    <submittedName>
        <fullName evidence="2">Uncharacterized protein</fullName>
    </submittedName>
</protein>
<accession>B9XRD2</accession>
<dbReference type="OrthoDB" id="6387072at2"/>